<gene>
    <name evidence="1" type="ORF">EI97DRAFT_497370</name>
</gene>
<evidence type="ECO:0000313" key="2">
    <source>
        <dbReference type="Proteomes" id="UP000800097"/>
    </source>
</evidence>
<dbReference type="PANTHER" id="PTHR37535:SF4">
    <property type="entry name" value="FLUG DOMAIN-CONTAINING PROTEIN"/>
    <property type="match status" value="1"/>
</dbReference>
<protein>
    <recommendedName>
        <fullName evidence="3">Tyr recombinase domain-containing protein</fullName>
    </recommendedName>
</protein>
<dbReference type="OrthoDB" id="3943630at2759"/>
<dbReference type="RefSeq" id="XP_033648764.1">
    <property type="nucleotide sequence ID" value="XM_033802508.1"/>
</dbReference>
<reference evidence="1" key="1">
    <citation type="journal article" date="2020" name="Stud. Mycol.">
        <title>101 Dothideomycetes genomes: a test case for predicting lifestyles and emergence of pathogens.</title>
        <authorList>
            <person name="Haridas S."/>
            <person name="Albert R."/>
            <person name="Binder M."/>
            <person name="Bloem J."/>
            <person name="Labutti K."/>
            <person name="Salamov A."/>
            <person name="Andreopoulos B."/>
            <person name="Baker S."/>
            <person name="Barry K."/>
            <person name="Bills G."/>
            <person name="Bluhm B."/>
            <person name="Cannon C."/>
            <person name="Castanera R."/>
            <person name="Culley D."/>
            <person name="Daum C."/>
            <person name="Ezra D."/>
            <person name="Gonzalez J."/>
            <person name="Henrissat B."/>
            <person name="Kuo A."/>
            <person name="Liang C."/>
            <person name="Lipzen A."/>
            <person name="Lutzoni F."/>
            <person name="Magnuson J."/>
            <person name="Mondo S."/>
            <person name="Nolan M."/>
            <person name="Ohm R."/>
            <person name="Pangilinan J."/>
            <person name="Park H.-J."/>
            <person name="Ramirez L."/>
            <person name="Alfaro M."/>
            <person name="Sun H."/>
            <person name="Tritt A."/>
            <person name="Yoshinaga Y."/>
            <person name="Zwiers L.-H."/>
            <person name="Turgeon B."/>
            <person name="Goodwin S."/>
            <person name="Spatafora J."/>
            <person name="Crous P."/>
            <person name="Grigoriev I."/>
        </authorList>
    </citation>
    <scope>NUCLEOTIDE SEQUENCE</scope>
    <source>
        <strain evidence="1">CBS 379.55</strain>
    </source>
</reference>
<dbReference type="AlphaFoldDB" id="A0A6A6J459"/>
<sequence length="239" mass="28016">MGNEHDNFSSSDGDDDLIALAREIHPCARPPTDEELQNRLNPDHYKRYEHVSKLWKTFCAKILQWDEDKCFSSILSVPQIQIFLRWIARYAKGTIDQRITDVTLMHRFNTLKIRDHKDITNFIKRDLVHEKRISTKVRQKPIAPFAVAEDLVTFLWKADEYDFLHSRARLQLAFLIVILALSGCRLGEIIESSTYAGSNESLYYKDFELGWKSMKAYTGYFVLLQLRVRKGIRNHEKHA</sequence>
<proteinExistence type="predicted"/>
<dbReference type="PANTHER" id="PTHR37535">
    <property type="entry name" value="FLUG DOMAIN PROTEIN"/>
    <property type="match status" value="1"/>
</dbReference>
<dbReference type="EMBL" id="ML986564">
    <property type="protein sequence ID" value="KAF2271225.1"/>
    <property type="molecule type" value="Genomic_DNA"/>
</dbReference>
<evidence type="ECO:0008006" key="3">
    <source>
        <dbReference type="Google" id="ProtNLM"/>
    </source>
</evidence>
<organism evidence="1 2">
    <name type="scientific">Westerdykella ornata</name>
    <dbReference type="NCBI Taxonomy" id="318751"/>
    <lineage>
        <taxon>Eukaryota</taxon>
        <taxon>Fungi</taxon>
        <taxon>Dikarya</taxon>
        <taxon>Ascomycota</taxon>
        <taxon>Pezizomycotina</taxon>
        <taxon>Dothideomycetes</taxon>
        <taxon>Pleosporomycetidae</taxon>
        <taxon>Pleosporales</taxon>
        <taxon>Sporormiaceae</taxon>
        <taxon>Westerdykella</taxon>
    </lineage>
</organism>
<keyword evidence="2" id="KW-1185">Reference proteome</keyword>
<evidence type="ECO:0000313" key="1">
    <source>
        <dbReference type="EMBL" id="KAF2271225.1"/>
    </source>
</evidence>
<dbReference type="Proteomes" id="UP000800097">
    <property type="component" value="Unassembled WGS sequence"/>
</dbReference>
<dbReference type="GeneID" id="54555683"/>
<accession>A0A6A6J459</accession>
<name>A0A6A6J459_WESOR</name>